<accession>A0ACB9GGG1</accession>
<gene>
    <name evidence="1" type="ORF">L2E82_12525</name>
</gene>
<dbReference type="EMBL" id="CM042010">
    <property type="protein sequence ID" value="KAI3782477.1"/>
    <property type="molecule type" value="Genomic_DNA"/>
</dbReference>
<organism evidence="1 2">
    <name type="scientific">Cichorium intybus</name>
    <name type="common">Chicory</name>
    <dbReference type="NCBI Taxonomy" id="13427"/>
    <lineage>
        <taxon>Eukaryota</taxon>
        <taxon>Viridiplantae</taxon>
        <taxon>Streptophyta</taxon>
        <taxon>Embryophyta</taxon>
        <taxon>Tracheophyta</taxon>
        <taxon>Spermatophyta</taxon>
        <taxon>Magnoliopsida</taxon>
        <taxon>eudicotyledons</taxon>
        <taxon>Gunneridae</taxon>
        <taxon>Pentapetalae</taxon>
        <taxon>asterids</taxon>
        <taxon>campanulids</taxon>
        <taxon>Asterales</taxon>
        <taxon>Asteraceae</taxon>
        <taxon>Cichorioideae</taxon>
        <taxon>Cichorieae</taxon>
        <taxon>Cichoriinae</taxon>
        <taxon>Cichorium</taxon>
    </lineage>
</organism>
<dbReference type="Proteomes" id="UP001055811">
    <property type="component" value="Linkage Group LG02"/>
</dbReference>
<evidence type="ECO:0000313" key="1">
    <source>
        <dbReference type="EMBL" id="KAI3782477.1"/>
    </source>
</evidence>
<reference evidence="2" key="1">
    <citation type="journal article" date="2022" name="Mol. Ecol. Resour.">
        <title>The genomes of chicory, endive, great burdock and yacon provide insights into Asteraceae palaeo-polyploidization history and plant inulin production.</title>
        <authorList>
            <person name="Fan W."/>
            <person name="Wang S."/>
            <person name="Wang H."/>
            <person name="Wang A."/>
            <person name="Jiang F."/>
            <person name="Liu H."/>
            <person name="Zhao H."/>
            <person name="Xu D."/>
            <person name="Zhang Y."/>
        </authorList>
    </citation>
    <scope>NUCLEOTIDE SEQUENCE [LARGE SCALE GENOMIC DNA]</scope>
    <source>
        <strain evidence="2">cv. Punajuju</strain>
    </source>
</reference>
<proteinExistence type="predicted"/>
<evidence type="ECO:0000313" key="2">
    <source>
        <dbReference type="Proteomes" id="UP001055811"/>
    </source>
</evidence>
<name>A0ACB9GGG1_CICIN</name>
<sequence>MQDFKTGSLTLSSAKSMAVSQLVGTAVGCIMPLETIGKCKRCSDTCQLNLPRVKRMFATFSPVLQLFSYIVEARLSAVKQTAANIAASALSGMEKTKAVLEEKVEKISTSDPIEKDMATLRKEDRIRLAELRKREAFSQNAAAASGGPNSPTFTAAGQVNPEKNPFHKATAHVKNTDKPAAVQQSHGATMEKATPAMQPTKAMST</sequence>
<keyword evidence="2" id="KW-1185">Reference proteome</keyword>
<reference evidence="1 2" key="2">
    <citation type="journal article" date="2022" name="Mol. Ecol. Resour.">
        <title>The genomes of chicory, endive, great burdock and yacon provide insights into Asteraceae paleo-polyploidization history and plant inulin production.</title>
        <authorList>
            <person name="Fan W."/>
            <person name="Wang S."/>
            <person name="Wang H."/>
            <person name="Wang A."/>
            <person name="Jiang F."/>
            <person name="Liu H."/>
            <person name="Zhao H."/>
            <person name="Xu D."/>
            <person name="Zhang Y."/>
        </authorList>
    </citation>
    <scope>NUCLEOTIDE SEQUENCE [LARGE SCALE GENOMIC DNA]</scope>
    <source>
        <strain evidence="2">cv. Punajuju</strain>
        <tissue evidence="1">Leaves</tissue>
    </source>
</reference>
<comment type="caution">
    <text evidence="1">The sequence shown here is derived from an EMBL/GenBank/DDBJ whole genome shotgun (WGS) entry which is preliminary data.</text>
</comment>
<protein>
    <submittedName>
        <fullName evidence="1">Uncharacterized protein</fullName>
    </submittedName>
</protein>